<keyword evidence="3" id="KW-0378">Hydrolase</keyword>
<reference evidence="3 4" key="1">
    <citation type="submission" date="2018-10" db="EMBL/GenBank/DDBJ databases">
        <title>Natrarchaeobius chitinivorans gen. nov., sp. nov., and Natrarchaeobius haloalkaliphilus sp. nov., alkaliphilic, chitin-utilizing haloarchaea from hypersaline alkaline lakes.</title>
        <authorList>
            <person name="Sorokin D.Y."/>
            <person name="Elcheninov A.G."/>
            <person name="Kostrikina N.A."/>
            <person name="Bale N.J."/>
            <person name="Sinninghe Damste J.S."/>
            <person name="Khijniak T.V."/>
            <person name="Kublanov I.V."/>
            <person name="Toshchakov S.V."/>
        </authorList>
    </citation>
    <scope>NUCLEOTIDE SEQUENCE [LARGE SCALE GENOMIC DNA]</scope>
    <source>
        <strain evidence="3 4">AArcht-Sl</strain>
    </source>
</reference>
<keyword evidence="1" id="KW-0479">Metal-binding</keyword>
<dbReference type="Pfam" id="PF01557">
    <property type="entry name" value="FAA_hydrolase"/>
    <property type="match status" value="1"/>
</dbReference>
<dbReference type="PANTHER" id="PTHR11820:SF7">
    <property type="entry name" value="ACYLPYRUVASE FAHD1, MITOCHONDRIAL"/>
    <property type="match status" value="1"/>
</dbReference>
<evidence type="ECO:0000313" key="3">
    <source>
        <dbReference type="EMBL" id="RQG87874.1"/>
    </source>
</evidence>
<keyword evidence="4" id="KW-1185">Reference proteome</keyword>
<proteinExistence type="predicted"/>
<organism evidence="3 4">
    <name type="scientific">Natrarchaeobius halalkaliphilus</name>
    <dbReference type="NCBI Taxonomy" id="1679091"/>
    <lineage>
        <taxon>Archaea</taxon>
        <taxon>Methanobacteriati</taxon>
        <taxon>Methanobacteriota</taxon>
        <taxon>Stenosarchaea group</taxon>
        <taxon>Halobacteria</taxon>
        <taxon>Halobacteriales</taxon>
        <taxon>Natrialbaceae</taxon>
        <taxon>Natrarchaeobius</taxon>
    </lineage>
</organism>
<dbReference type="SUPFAM" id="SSF56529">
    <property type="entry name" value="FAH"/>
    <property type="match status" value="1"/>
</dbReference>
<dbReference type="OrthoDB" id="6242at2157"/>
<dbReference type="GO" id="GO:0016853">
    <property type="term" value="F:isomerase activity"/>
    <property type="evidence" value="ECO:0007669"/>
    <property type="project" value="UniProtKB-ARBA"/>
</dbReference>
<dbReference type="FunFam" id="3.90.850.10:FF:000002">
    <property type="entry name" value="2-hydroxyhepta-2,4-diene-1,7-dioate isomerase"/>
    <property type="match status" value="1"/>
</dbReference>
<comment type="caution">
    <text evidence="3">The sequence shown here is derived from an EMBL/GenBank/DDBJ whole genome shotgun (WGS) entry which is preliminary data.</text>
</comment>
<evidence type="ECO:0000313" key="4">
    <source>
        <dbReference type="Proteomes" id="UP000273828"/>
    </source>
</evidence>
<accession>A0A3N6M033</accession>
<dbReference type="GO" id="GO:0019752">
    <property type="term" value="P:carboxylic acid metabolic process"/>
    <property type="evidence" value="ECO:0007669"/>
    <property type="project" value="UniProtKB-ARBA"/>
</dbReference>
<dbReference type="InterPro" id="IPR036663">
    <property type="entry name" value="Fumarylacetoacetase_C_sf"/>
</dbReference>
<evidence type="ECO:0000259" key="2">
    <source>
        <dbReference type="Pfam" id="PF01557"/>
    </source>
</evidence>
<dbReference type="PANTHER" id="PTHR11820">
    <property type="entry name" value="ACYLPYRUVASE"/>
    <property type="match status" value="1"/>
</dbReference>
<protein>
    <submittedName>
        <fullName evidence="3">Fumarylacetoacetate hydrolase family protein</fullName>
    </submittedName>
</protein>
<evidence type="ECO:0000256" key="1">
    <source>
        <dbReference type="ARBA" id="ARBA00022723"/>
    </source>
</evidence>
<gene>
    <name evidence="3" type="ORF">EA462_13505</name>
</gene>
<dbReference type="GO" id="GO:0018773">
    <property type="term" value="F:acetylpyruvate hydrolase activity"/>
    <property type="evidence" value="ECO:0007669"/>
    <property type="project" value="TreeGrafter"/>
</dbReference>
<dbReference type="AlphaFoldDB" id="A0A3N6M033"/>
<feature type="domain" description="Fumarylacetoacetase-like C-terminal" evidence="2">
    <location>
        <begin position="44"/>
        <end position="256"/>
    </location>
</feature>
<sequence>MLTVRFRSDGTVNTGTVDGHRITTDDATHRIGKVEILPPSEPTKIIAVGKNYRDHVRAILGEVEKEEFPMLFFKPPSSIVGHGDDVIAPESSHFLDYEAELGVVIGERCSSVSEANALEYVEGYTCVNDVTARDWQHTEEQWARAKGFDTFCPIGPVVQTELQESLDITCRVNGEVRQSSNTDELLFSIPELVAEISGHFTLLPGDVIATGTPAGTSAETIPMKEWSDRAGEGALEPGDTVEVEIETIGTLENQVRSP</sequence>
<dbReference type="Gene3D" id="3.90.850.10">
    <property type="entry name" value="Fumarylacetoacetase-like, C-terminal domain"/>
    <property type="match status" value="1"/>
</dbReference>
<dbReference type="RefSeq" id="WP_124179074.1">
    <property type="nucleotide sequence ID" value="NZ_REFY01000005.1"/>
</dbReference>
<dbReference type="EMBL" id="REFY01000005">
    <property type="protein sequence ID" value="RQG87874.1"/>
    <property type="molecule type" value="Genomic_DNA"/>
</dbReference>
<name>A0A3N6M033_9EURY</name>
<dbReference type="InterPro" id="IPR011234">
    <property type="entry name" value="Fumarylacetoacetase-like_C"/>
</dbReference>
<dbReference type="Proteomes" id="UP000273828">
    <property type="component" value="Unassembled WGS sequence"/>
</dbReference>
<dbReference type="GO" id="GO:0046872">
    <property type="term" value="F:metal ion binding"/>
    <property type="evidence" value="ECO:0007669"/>
    <property type="project" value="UniProtKB-KW"/>
</dbReference>